<keyword evidence="1" id="KW-0472">Membrane</keyword>
<name>A0A1F4U2K3_UNCKA</name>
<evidence type="ECO:0000313" key="2">
    <source>
        <dbReference type="EMBL" id="OGC39070.1"/>
    </source>
</evidence>
<gene>
    <name evidence="2" type="ORF">A3K42_00680</name>
</gene>
<dbReference type="InterPro" id="IPR043993">
    <property type="entry name" value="T4SS_pilin"/>
</dbReference>
<dbReference type="EMBL" id="MEUS01000001">
    <property type="protein sequence ID" value="OGC39070.1"/>
    <property type="molecule type" value="Genomic_DNA"/>
</dbReference>
<evidence type="ECO:0000256" key="1">
    <source>
        <dbReference type="SAM" id="Phobius"/>
    </source>
</evidence>
<dbReference type="Pfam" id="PF18895">
    <property type="entry name" value="T4SS_pilin"/>
    <property type="match status" value="1"/>
</dbReference>
<organism evidence="2 3">
    <name type="scientific">candidate division WWE3 bacterium RBG_13_37_7</name>
    <dbReference type="NCBI Taxonomy" id="1802609"/>
    <lineage>
        <taxon>Bacteria</taxon>
        <taxon>Katanobacteria</taxon>
    </lineage>
</organism>
<dbReference type="AlphaFoldDB" id="A0A1F4U2K3"/>
<reference evidence="2 3" key="1">
    <citation type="journal article" date="2016" name="Nat. Commun.">
        <title>Thousands of microbial genomes shed light on interconnected biogeochemical processes in an aquifer system.</title>
        <authorList>
            <person name="Anantharaman K."/>
            <person name="Brown C.T."/>
            <person name="Hug L.A."/>
            <person name="Sharon I."/>
            <person name="Castelle C.J."/>
            <person name="Probst A.J."/>
            <person name="Thomas B.C."/>
            <person name="Singh A."/>
            <person name="Wilkins M.J."/>
            <person name="Karaoz U."/>
            <person name="Brodie E.L."/>
            <person name="Williams K.H."/>
            <person name="Hubbard S.S."/>
            <person name="Banfield J.F."/>
        </authorList>
    </citation>
    <scope>NUCLEOTIDE SEQUENCE [LARGE SCALE GENOMIC DNA]</scope>
</reference>
<feature type="transmembrane region" description="Helical" evidence="1">
    <location>
        <begin position="47"/>
        <end position="70"/>
    </location>
</feature>
<dbReference type="Proteomes" id="UP000178270">
    <property type="component" value="Unassembled WGS sequence"/>
</dbReference>
<protein>
    <submittedName>
        <fullName evidence="2">Uncharacterized protein</fullName>
    </submittedName>
</protein>
<accession>A0A1F4U2K3</accession>
<feature type="transmembrane region" description="Helical" evidence="1">
    <location>
        <begin position="91"/>
        <end position="113"/>
    </location>
</feature>
<evidence type="ECO:0000313" key="3">
    <source>
        <dbReference type="Proteomes" id="UP000178270"/>
    </source>
</evidence>
<comment type="caution">
    <text evidence="2">The sequence shown here is derived from an EMBL/GenBank/DDBJ whole genome shotgun (WGS) entry which is preliminary data.</text>
</comment>
<keyword evidence="1" id="KW-1133">Transmembrane helix</keyword>
<proteinExistence type="predicted"/>
<sequence length="145" mass="15499">MQKLLLTFFILLLSLNLTPISWALDCSGGISDDMKSTSLATIVCPVARGLNVLIWASGVIFAIFIVYSAIKLSMAAGDPKGFDAAKNTLMYAIIGFGIVLGFFVIFQLASGIFGLSGTFSDPTGIFTKFQQGIFSFERMMGGTSN</sequence>
<keyword evidence="1" id="KW-0812">Transmembrane</keyword>